<reference evidence="3" key="2">
    <citation type="journal article" date="2022" name="Proc. Natl. Acad. Sci. U.S.A.">
        <title>Diploid-dominant life cycles characterize the early evolution of Fungi.</title>
        <authorList>
            <person name="Amses K.R."/>
            <person name="Simmons D.R."/>
            <person name="Longcore J.E."/>
            <person name="Mondo S.J."/>
            <person name="Seto K."/>
            <person name="Jeronimo G.H."/>
            <person name="Bonds A.E."/>
            <person name="Quandt C.A."/>
            <person name="Davis W.J."/>
            <person name="Chang Y."/>
            <person name="Federici B.A."/>
            <person name="Kuo A."/>
            <person name="LaButti K."/>
            <person name="Pangilinan J."/>
            <person name="Andreopoulos W."/>
            <person name="Tritt A."/>
            <person name="Riley R."/>
            <person name="Hundley H."/>
            <person name="Johnson J."/>
            <person name="Lipzen A."/>
            <person name="Barry K."/>
            <person name="Lang B.F."/>
            <person name="Cuomo C.A."/>
            <person name="Buchler N.E."/>
            <person name="Grigoriev I.V."/>
            <person name="Spatafora J.W."/>
            <person name="Stajich J.E."/>
            <person name="James T.Y."/>
        </authorList>
    </citation>
    <scope>NUCLEOTIDE SEQUENCE</scope>
    <source>
        <strain evidence="3">AG</strain>
    </source>
</reference>
<proteinExistence type="predicted"/>
<comment type="caution">
    <text evidence="3">The sequence shown here is derived from an EMBL/GenBank/DDBJ whole genome shotgun (WGS) entry which is preliminary data.</text>
</comment>
<accession>A0AAD5E951</accession>
<evidence type="ECO:0000256" key="1">
    <source>
        <dbReference type="SAM" id="MobiDB-lite"/>
    </source>
</evidence>
<sequence>MKSAIFLAVAAASAVLAADAQVVALHPNREPVAKYRYLDGARGTYTPAAVIVSATPTDAALASSVVPAPAYEATVTMTKIAIFYTTLTTEVSAATMVPGPNGGGNNHHEGGHDGDHGEDHDEDHEEKHDDDEDGDKSDDNKEGGKGGSDKKGGNKPMGGAAPFITNDPFVAASASQSMFESASASASGKAFSSLSNAPNAGATRAPAGMPSTSSKVNKQAASSASVARVSGYLMAGAAACAWFLL</sequence>
<protein>
    <submittedName>
        <fullName evidence="3">Uncharacterized protein</fullName>
    </submittedName>
</protein>
<evidence type="ECO:0000313" key="3">
    <source>
        <dbReference type="EMBL" id="KAI8579127.1"/>
    </source>
</evidence>
<feature type="compositionally biased region" description="Basic and acidic residues" evidence="1">
    <location>
        <begin position="137"/>
        <end position="152"/>
    </location>
</feature>
<feature type="chain" id="PRO_5042189972" evidence="2">
    <location>
        <begin position="21"/>
        <end position="245"/>
    </location>
</feature>
<dbReference type="AlphaFoldDB" id="A0AAD5E951"/>
<organism evidence="3 4">
    <name type="scientific">Umbelopsis ramanniana AG</name>
    <dbReference type="NCBI Taxonomy" id="1314678"/>
    <lineage>
        <taxon>Eukaryota</taxon>
        <taxon>Fungi</taxon>
        <taxon>Fungi incertae sedis</taxon>
        <taxon>Mucoromycota</taxon>
        <taxon>Mucoromycotina</taxon>
        <taxon>Umbelopsidomycetes</taxon>
        <taxon>Umbelopsidales</taxon>
        <taxon>Umbelopsidaceae</taxon>
        <taxon>Umbelopsis</taxon>
    </lineage>
</organism>
<feature type="compositionally biased region" description="Basic and acidic residues" evidence="1">
    <location>
        <begin position="106"/>
        <end position="119"/>
    </location>
</feature>
<feature type="signal peptide" evidence="2">
    <location>
        <begin position="1"/>
        <end position="20"/>
    </location>
</feature>
<feature type="compositionally biased region" description="Polar residues" evidence="1">
    <location>
        <begin position="210"/>
        <end position="219"/>
    </location>
</feature>
<reference evidence="3" key="1">
    <citation type="submission" date="2021-06" db="EMBL/GenBank/DDBJ databases">
        <authorList>
            <consortium name="DOE Joint Genome Institute"/>
            <person name="Mondo S.J."/>
            <person name="Amses K.R."/>
            <person name="Simmons D.R."/>
            <person name="Longcore J.E."/>
            <person name="Seto K."/>
            <person name="Alves G.H."/>
            <person name="Bonds A.E."/>
            <person name="Quandt C.A."/>
            <person name="Davis W.J."/>
            <person name="Chang Y."/>
            <person name="Letcher P.M."/>
            <person name="Powell M.J."/>
            <person name="Kuo A."/>
            <person name="Labutti K."/>
            <person name="Pangilinan J."/>
            <person name="Andreopoulos W."/>
            <person name="Tritt A."/>
            <person name="Riley R."/>
            <person name="Hundley H."/>
            <person name="Johnson J."/>
            <person name="Lipzen A."/>
            <person name="Barry K."/>
            <person name="Berbee M.L."/>
            <person name="Buchler N.E."/>
            <person name="Grigoriev I.V."/>
            <person name="Spatafora J.W."/>
            <person name="Stajich J.E."/>
            <person name="James T.Y."/>
        </authorList>
    </citation>
    <scope>NUCLEOTIDE SEQUENCE</scope>
    <source>
        <strain evidence="3">AG</strain>
    </source>
</reference>
<evidence type="ECO:0000256" key="2">
    <source>
        <dbReference type="SAM" id="SignalP"/>
    </source>
</evidence>
<dbReference type="GeneID" id="75918730"/>
<gene>
    <name evidence="3" type="ORF">K450DRAFT_281191</name>
</gene>
<feature type="region of interest" description="Disordered" evidence="1">
    <location>
        <begin position="95"/>
        <end position="162"/>
    </location>
</feature>
<feature type="region of interest" description="Disordered" evidence="1">
    <location>
        <begin position="199"/>
        <end position="220"/>
    </location>
</feature>
<dbReference type="EMBL" id="MU620923">
    <property type="protein sequence ID" value="KAI8579127.1"/>
    <property type="molecule type" value="Genomic_DNA"/>
</dbReference>
<dbReference type="Proteomes" id="UP001206595">
    <property type="component" value="Unassembled WGS sequence"/>
</dbReference>
<feature type="compositionally biased region" description="Acidic residues" evidence="1">
    <location>
        <begin position="120"/>
        <end position="136"/>
    </location>
</feature>
<keyword evidence="2" id="KW-0732">Signal</keyword>
<dbReference type="RefSeq" id="XP_051444131.1">
    <property type="nucleotide sequence ID" value="XM_051593388.1"/>
</dbReference>
<evidence type="ECO:0000313" key="4">
    <source>
        <dbReference type="Proteomes" id="UP001206595"/>
    </source>
</evidence>
<name>A0AAD5E951_UMBRA</name>
<keyword evidence="4" id="KW-1185">Reference proteome</keyword>